<dbReference type="GO" id="GO:0005737">
    <property type="term" value="C:cytoplasm"/>
    <property type="evidence" value="ECO:0007669"/>
    <property type="project" value="UniProtKB-ARBA"/>
</dbReference>
<sequence length="1279" mass="142991">MAAAPVSPDSYLSRLASVACTLDAPLLASVPVAVAVKGYIHNVNFAEASVYLPERNADKTLEATVGYAVQEAGHIAKMNLLLEEGEKLLASLYSYRSCSRAIPQVQSNEQANRLEMYNQTFDVLQPEVNKMRKFMAFRDAATAGVTDVFANMVPEIRDKEFFPSGPFLSTCARMLDMFVSMDAMKNIKGSMNNDFSMYRRAVQSSQRELSEDETIMQHKLYSFLANQDQYSSELKASLAKLPPQAEEIIVDMIDLCADSIEMDVYLAPKTRHTYYRAMAFGLFLLDRDTPEHDITRRKKFKLERFGKLFKACPVVPLFADQYVFLSTIYGKAPHLANTKWEETEEPAKTNLARGYSLLTYPEMRQEYTEYMALLKRTLNLNRPTANGPLSVQQNATIYAVVLQGVKHLVTLTTRVIEQSAWKYANPVNPQVVPNIPADSLSYELAVRFNYSAEEKRVLIEYTAMIKNLTSMMLNLDRAALVAINQHIFHETQTFIKETIAELALHGTKKKRVAGLIMKHLHDVLFDGPPLDDEILGGKKKDLKAAMADTTEAARLNPMTPTQMNFLRAVLNLTLNDRAKGMKGGLMREKDFKDSQVHDARIFVDGMSMYLSMMDIEGTVRELSNLSDLWLKEFYLELSKKVQFPISMSLPWILTEHILESNDPEMMQYLFYPFEMYNDSASRALYQLRSKFLYDELAAEVSLCFDQLIFKISQKIFHHYKKAAACMVLAPDLKSEGSIAQMDLALNAYDAILKQRNYQLLGRSLNIPELIAQMMNTYLRKSIDIAISRYEASDLTYIMDLDTLLRTVQTTHQLLSERMTLDPFESMLSEVDESISLSATNGRIISHTVAELLIDVAPNFCYNNVTARFLRGPVVFTPEVSRHSFPKAPFIYLYGSKPLSVAFTAQNGLYKNFLGVQHFGALKRWVGRNGIPAIIAELAKHVDSKIKDTIAAYIGVIAKGTPQTMKLPLFEYGTAGTFEYFSAHLRPLILYQALKSEVLQAFREVGNAVLVVKMFEDALAMDDTFLEVQTSGFVPRPADVKATNYHKLKDFDHIFGSGGYATPFSTWVEQNERSFAPAPPIPLLGGFLNHLRGTLDSVADEWQAEGHLENPRAFFRVWSALQFTFCVPSVGEGRLVRELFGEGISWAGCTFIYLLNQHDVYTAFDFNNHVLSVQRADRKASHLSFGFGQYGGSSLGHGDKNALAAATAAAAAAAAAASASTTSPSDGTSPVTTLSPLSATIAITAAGLRPDIAQFLESAAFYQNVNEEVFAMLQGMEAVA</sequence>
<dbReference type="InterPro" id="IPR009828">
    <property type="entry name" value="CYRIA/CYRIB_Rac1-bd"/>
</dbReference>
<reference evidence="2" key="1">
    <citation type="submission" date="2020-05" db="EMBL/GenBank/DDBJ databases">
        <title>Phylogenomic resolution of chytrid fungi.</title>
        <authorList>
            <person name="Stajich J.E."/>
            <person name="Amses K."/>
            <person name="Simmons R."/>
            <person name="Seto K."/>
            <person name="Myers J."/>
            <person name="Bonds A."/>
            <person name="Quandt C.A."/>
            <person name="Barry K."/>
            <person name="Liu P."/>
            <person name="Grigoriev I."/>
            <person name="Longcore J.E."/>
            <person name="James T.Y."/>
        </authorList>
    </citation>
    <scope>NUCLEOTIDE SEQUENCE</scope>
    <source>
        <strain evidence="2">JEL0379</strain>
    </source>
</reference>
<dbReference type="PRINTS" id="PR01698">
    <property type="entry name" value="CYTOFMRPINTP"/>
</dbReference>
<comment type="caution">
    <text evidence="2">The sequence shown here is derived from an EMBL/GenBank/DDBJ whole genome shotgun (WGS) entry which is preliminary data.</text>
</comment>
<proteinExistence type="predicted"/>
<dbReference type="Pfam" id="PF05994">
    <property type="entry name" value="FragX_IP"/>
    <property type="match status" value="1"/>
</dbReference>
<dbReference type="Pfam" id="PF07159">
    <property type="entry name" value="CYRIA-B_Rac1-bd"/>
    <property type="match status" value="1"/>
</dbReference>
<gene>
    <name evidence="2" type="primary">CYFIP2</name>
    <name evidence="2" type="ORF">HDU87_004049</name>
</gene>
<dbReference type="InterPro" id="IPR008081">
    <property type="entry name" value="Cytoplasmic_FMR1-int"/>
</dbReference>
<dbReference type="PANTHER" id="PTHR12195">
    <property type="entry name" value="CYTOPLASMIC FMR1-INTERACTING PROTEIN-RELATED"/>
    <property type="match status" value="1"/>
</dbReference>
<evidence type="ECO:0000313" key="3">
    <source>
        <dbReference type="Proteomes" id="UP001212152"/>
    </source>
</evidence>
<accession>A0AAD5XQL9</accession>
<dbReference type="GO" id="GO:0031267">
    <property type="term" value="F:small GTPase binding"/>
    <property type="evidence" value="ECO:0007669"/>
    <property type="project" value="InterPro"/>
</dbReference>
<evidence type="ECO:0000259" key="1">
    <source>
        <dbReference type="Pfam" id="PF07159"/>
    </source>
</evidence>
<dbReference type="PIRSF" id="PIRSF008153">
    <property type="entry name" value="FMR1_interacting"/>
    <property type="match status" value="1"/>
</dbReference>
<dbReference type="EMBL" id="JADGJQ010000003">
    <property type="protein sequence ID" value="KAJ3184646.1"/>
    <property type="molecule type" value="Genomic_DNA"/>
</dbReference>
<dbReference type="AlphaFoldDB" id="A0AAD5XQL9"/>
<dbReference type="GO" id="GO:0030833">
    <property type="term" value="P:regulation of actin filament polymerization"/>
    <property type="evidence" value="ECO:0007669"/>
    <property type="project" value="InterPro"/>
</dbReference>
<name>A0AAD5XQL9_9FUNG</name>
<feature type="domain" description="CYRIA/CYRIB Rac1 binding" evidence="1">
    <location>
        <begin position="73"/>
        <end position="214"/>
    </location>
</feature>
<organism evidence="2 3">
    <name type="scientific">Geranomyces variabilis</name>
    <dbReference type="NCBI Taxonomy" id="109894"/>
    <lineage>
        <taxon>Eukaryota</taxon>
        <taxon>Fungi</taxon>
        <taxon>Fungi incertae sedis</taxon>
        <taxon>Chytridiomycota</taxon>
        <taxon>Chytridiomycota incertae sedis</taxon>
        <taxon>Chytridiomycetes</taxon>
        <taxon>Spizellomycetales</taxon>
        <taxon>Powellomycetaceae</taxon>
        <taxon>Geranomyces</taxon>
    </lineage>
</organism>
<keyword evidence="3" id="KW-1185">Reference proteome</keyword>
<dbReference type="Proteomes" id="UP001212152">
    <property type="component" value="Unassembled WGS sequence"/>
</dbReference>
<evidence type="ECO:0000313" key="2">
    <source>
        <dbReference type="EMBL" id="KAJ3184646.1"/>
    </source>
</evidence>
<protein>
    <submittedName>
        <fullName evidence="2">Cytoplasmic FMR1-interacting protein 2</fullName>
    </submittedName>
</protein>